<dbReference type="Proteomes" id="UP000288805">
    <property type="component" value="Unassembled WGS sequence"/>
</dbReference>
<evidence type="ECO:0000313" key="2">
    <source>
        <dbReference type="EMBL" id="RVW55629.1"/>
    </source>
</evidence>
<organism evidence="2 3">
    <name type="scientific">Vitis vinifera</name>
    <name type="common">Grape</name>
    <dbReference type="NCBI Taxonomy" id="29760"/>
    <lineage>
        <taxon>Eukaryota</taxon>
        <taxon>Viridiplantae</taxon>
        <taxon>Streptophyta</taxon>
        <taxon>Embryophyta</taxon>
        <taxon>Tracheophyta</taxon>
        <taxon>Spermatophyta</taxon>
        <taxon>Magnoliopsida</taxon>
        <taxon>eudicotyledons</taxon>
        <taxon>Gunneridae</taxon>
        <taxon>Pentapetalae</taxon>
        <taxon>rosids</taxon>
        <taxon>Vitales</taxon>
        <taxon>Vitaceae</taxon>
        <taxon>Viteae</taxon>
        <taxon>Vitis</taxon>
    </lineage>
</organism>
<accession>A0A438F6J5</accession>
<feature type="region of interest" description="Disordered" evidence="1">
    <location>
        <begin position="1"/>
        <end position="51"/>
    </location>
</feature>
<proteinExistence type="predicted"/>
<protein>
    <submittedName>
        <fullName evidence="2">Uncharacterized protein</fullName>
    </submittedName>
</protein>
<dbReference type="AlphaFoldDB" id="A0A438F6J5"/>
<dbReference type="OrthoDB" id="1609931at2759"/>
<name>A0A438F6J5_VITVI</name>
<evidence type="ECO:0000256" key="1">
    <source>
        <dbReference type="SAM" id="MobiDB-lite"/>
    </source>
</evidence>
<reference evidence="2 3" key="1">
    <citation type="journal article" date="2018" name="PLoS Genet.">
        <title>Population sequencing reveals clonal diversity and ancestral inbreeding in the grapevine cultivar Chardonnay.</title>
        <authorList>
            <person name="Roach M.J."/>
            <person name="Johnson D.L."/>
            <person name="Bohlmann J."/>
            <person name="van Vuuren H.J."/>
            <person name="Jones S.J."/>
            <person name="Pretorius I.S."/>
            <person name="Schmidt S.A."/>
            <person name="Borneman A.R."/>
        </authorList>
    </citation>
    <scope>NUCLEOTIDE SEQUENCE [LARGE SCALE GENOMIC DNA]</scope>
    <source>
        <strain evidence="3">cv. Chardonnay</strain>
        <tissue evidence="2">Leaf</tissue>
    </source>
</reference>
<gene>
    <name evidence="2" type="ORF">CK203_088100</name>
</gene>
<evidence type="ECO:0000313" key="3">
    <source>
        <dbReference type="Proteomes" id="UP000288805"/>
    </source>
</evidence>
<sequence length="171" mass="19275">MGQAFRRASGSVRRADLDPSSSSHLKNVGDRRPPAVPVDKVGVSKTRDDIGSGSSGKNFLLKVLFGWFLRKERTCLVDQETASKSYLPHKTGIVSLMSEENMDNHGIGIVRFKILIPFVLIGDSFSLFKRVPRDLILKMSSRSEIPNMMPCLVRWWVESDLSLEGDLRWVR</sequence>
<dbReference type="EMBL" id="QGNW01001111">
    <property type="protein sequence ID" value="RVW55629.1"/>
    <property type="molecule type" value="Genomic_DNA"/>
</dbReference>
<comment type="caution">
    <text evidence="2">The sequence shown here is derived from an EMBL/GenBank/DDBJ whole genome shotgun (WGS) entry which is preliminary data.</text>
</comment>